<protein>
    <recommendedName>
        <fullName evidence="5">GH26 domain-containing protein</fullName>
    </recommendedName>
</protein>
<dbReference type="GO" id="GO:0016985">
    <property type="term" value="F:mannan endo-1,4-beta-mannosidase activity"/>
    <property type="evidence" value="ECO:0007669"/>
    <property type="project" value="InterPro"/>
</dbReference>
<dbReference type="GO" id="GO:0006080">
    <property type="term" value="P:substituted mannan metabolic process"/>
    <property type="evidence" value="ECO:0007669"/>
    <property type="project" value="InterPro"/>
</dbReference>
<organism evidence="6 7">
    <name type="scientific">Antarcticibacterium flavum</name>
    <dbReference type="NCBI Taxonomy" id="2058175"/>
    <lineage>
        <taxon>Bacteria</taxon>
        <taxon>Pseudomonadati</taxon>
        <taxon>Bacteroidota</taxon>
        <taxon>Flavobacteriia</taxon>
        <taxon>Flavobacteriales</taxon>
        <taxon>Flavobacteriaceae</taxon>
        <taxon>Antarcticibacterium</taxon>
    </lineage>
</organism>
<feature type="active site" description="Nucleophile" evidence="4">
    <location>
        <position position="491"/>
    </location>
</feature>
<comment type="similarity">
    <text evidence="1 4">Belongs to the glycosyl hydrolase 26 family.</text>
</comment>
<keyword evidence="3 4" id="KW-0326">Glycosidase</keyword>
<dbReference type="EMBL" id="CP040812">
    <property type="protein sequence ID" value="QCY68291.1"/>
    <property type="molecule type" value="Genomic_DNA"/>
</dbReference>
<keyword evidence="7" id="KW-1185">Reference proteome</keyword>
<evidence type="ECO:0000256" key="4">
    <source>
        <dbReference type="PROSITE-ProRule" id="PRU01100"/>
    </source>
</evidence>
<evidence type="ECO:0000313" key="7">
    <source>
        <dbReference type="Proteomes" id="UP000309016"/>
    </source>
</evidence>
<dbReference type="Gene3D" id="3.20.20.80">
    <property type="entry name" value="Glycosidases"/>
    <property type="match status" value="2"/>
</dbReference>
<gene>
    <name evidence="6" type="ORF">FHG64_02145</name>
</gene>
<accession>A0A5B7X0Z6</accession>
<dbReference type="PANTHER" id="PTHR40079:SF4">
    <property type="entry name" value="GH26 DOMAIN-CONTAINING PROTEIN-RELATED"/>
    <property type="match status" value="1"/>
</dbReference>
<proteinExistence type="inferred from homology"/>
<dbReference type="AlphaFoldDB" id="A0A5B7X0Z6"/>
<dbReference type="SUPFAM" id="SSF51445">
    <property type="entry name" value="(Trans)glycosidases"/>
    <property type="match status" value="2"/>
</dbReference>
<dbReference type="InterPro" id="IPR017853">
    <property type="entry name" value="GH"/>
</dbReference>
<reference evidence="6 7" key="1">
    <citation type="submission" date="2019-06" db="EMBL/GenBank/DDBJ databases">
        <title>Complete genome sequence of Antarcticibacterium flavum KCTC 52984T from an Antarctic marine sediment.</title>
        <authorList>
            <person name="Lee Y.M."/>
            <person name="Shin S.C."/>
        </authorList>
    </citation>
    <scope>NUCLEOTIDE SEQUENCE [LARGE SCALE GENOMIC DNA]</scope>
    <source>
        <strain evidence="6 7">KCTC 52984</strain>
    </source>
</reference>
<dbReference type="InterPro" id="IPR000805">
    <property type="entry name" value="Glyco_hydro_26"/>
</dbReference>
<feature type="active site" description="Proton donor" evidence="4">
    <location>
        <position position="387"/>
    </location>
</feature>
<evidence type="ECO:0000313" key="6">
    <source>
        <dbReference type="EMBL" id="QCY68291.1"/>
    </source>
</evidence>
<name>A0A5B7X0Z6_9FLAO</name>
<dbReference type="InterPro" id="IPR022790">
    <property type="entry name" value="GH26_dom"/>
</dbReference>
<keyword evidence="2 4" id="KW-0378">Hydrolase</keyword>
<dbReference type="OrthoDB" id="9816550at2"/>
<evidence type="ECO:0000256" key="2">
    <source>
        <dbReference type="ARBA" id="ARBA00022801"/>
    </source>
</evidence>
<dbReference type="Proteomes" id="UP000309016">
    <property type="component" value="Chromosome"/>
</dbReference>
<dbReference type="PROSITE" id="PS51764">
    <property type="entry name" value="GH26"/>
    <property type="match status" value="1"/>
</dbReference>
<dbReference type="RefSeq" id="WP_139064867.1">
    <property type="nucleotide sequence ID" value="NZ_CP040812.1"/>
</dbReference>
<evidence type="ECO:0000256" key="3">
    <source>
        <dbReference type="ARBA" id="ARBA00023295"/>
    </source>
</evidence>
<sequence length="560" mass="65946">MMKKILATIMVLAATLFGYYIIKTYPHRINILFMKSKMEERFQEAVLGVYDREEKIDIRKVKKITHYTIRLNDDDNWRIDSNHIQNLHDTIPVMLTVEMWDPRGLTKTSEGRNNKNVKQFFSLVITNRKNIYIRWNPEMEVPVNLYPWNNRPLPYIAAFREFAQILKEINPEVKMVYSPAGFAGALENYPGDDVVDFASITLNSKAENHLKTKEHKDLGSQITRKLHRLRFINKPILIITSDNAGDSSHHDELIKVAIKKIQENRDIIYSTENFKRPSSQWEGDLDNLKIGLYDPQGELVHENAVNTEHLFISFKQIESGSYIRDMEEVIARNHDLIISVEPAWWNEEKDKNILNRIKNGELDKYIEKFYQSIPATNRNIYLRFAHEMEIPITRYPWQSADPLLYIEAFRYFMQYDHGKDLNIYKIWGPAGDRGSLDWWPGNDVVDFISIAIYGLPDKNISDPNKQESFSKILNRKMFRFRLIDKPIFITEFGVKGEEEFQTHWLREAAYIIKQHPRIRGISYFNYTDSPEVWGDISPPQWTISKNSFSEFIRILNTPLK</sequence>
<feature type="domain" description="GH26" evidence="5">
    <location>
        <begin position="248"/>
        <end position="560"/>
    </location>
</feature>
<evidence type="ECO:0000259" key="5">
    <source>
        <dbReference type="PROSITE" id="PS51764"/>
    </source>
</evidence>
<dbReference type="KEGG" id="afla:FHG64_02145"/>
<dbReference type="PANTHER" id="PTHR40079">
    <property type="entry name" value="MANNAN ENDO-1,4-BETA-MANNOSIDASE E-RELATED"/>
    <property type="match status" value="1"/>
</dbReference>
<evidence type="ECO:0000256" key="1">
    <source>
        <dbReference type="ARBA" id="ARBA00007754"/>
    </source>
</evidence>